<name>A0A183A6D8_9TREM</name>
<accession>A0A183A6D8</accession>
<dbReference type="Proteomes" id="UP000272942">
    <property type="component" value="Unassembled WGS sequence"/>
</dbReference>
<dbReference type="WBParaSite" id="ECPE_0000252301-mRNA-1">
    <property type="protein sequence ID" value="ECPE_0000252301-mRNA-1"/>
    <property type="gene ID" value="ECPE_0000252301"/>
</dbReference>
<sequence>MAHRCYIDDAIIITYIAAETERLVSSSKKTFVEIYGLHHKDQIGQPTTILRHAVLRFEFPRYVAKA</sequence>
<proteinExistence type="predicted"/>
<reference evidence="3" key="1">
    <citation type="submission" date="2016-06" db="UniProtKB">
        <authorList>
            <consortium name="WormBaseParasite"/>
        </authorList>
    </citation>
    <scope>IDENTIFICATION</scope>
</reference>
<dbReference type="AlphaFoldDB" id="A0A183A6D8"/>
<dbReference type="EMBL" id="UZAN01039672">
    <property type="protein sequence ID" value="VDP66707.1"/>
    <property type="molecule type" value="Genomic_DNA"/>
</dbReference>
<protein>
    <submittedName>
        <fullName evidence="3">Reverse transcriptase domain-containing protein</fullName>
    </submittedName>
</protein>
<reference evidence="1 2" key="2">
    <citation type="submission" date="2018-11" db="EMBL/GenBank/DDBJ databases">
        <authorList>
            <consortium name="Pathogen Informatics"/>
        </authorList>
    </citation>
    <scope>NUCLEOTIDE SEQUENCE [LARGE SCALE GENOMIC DNA]</scope>
    <source>
        <strain evidence="1 2">Egypt</strain>
    </source>
</reference>
<evidence type="ECO:0000313" key="3">
    <source>
        <dbReference type="WBParaSite" id="ECPE_0000252301-mRNA-1"/>
    </source>
</evidence>
<evidence type="ECO:0000313" key="2">
    <source>
        <dbReference type="Proteomes" id="UP000272942"/>
    </source>
</evidence>
<organism evidence="3">
    <name type="scientific">Echinostoma caproni</name>
    <dbReference type="NCBI Taxonomy" id="27848"/>
    <lineage>
        <taxon>Eukaryota</taxon>
        <taxon>Metazoa</taxon>
        <taxon>Spiralia</taxon>
        <taxon>Lophotrochozoa</taxon>
        <taxon>Platyhelminthes</taxon>
        <taxon>Trematoda</taxon>
        <taxon>Digenea</taxon>
        <taxon>Plagiorchiida</taxon>
        <taxon>Echinostomata</taxon>
        <taxon>Echinostomatoidea</taxon>
        <taxon>Echinostomatidae</taxon>
        <taxon>Echinostoma</taxon>
    </lineage>
</organism>
<evidence type="ECO:0000313" key="1">
    <source>
        <dbReference type="EMBL" id="VDP66707.1"/>
    </source>
</evidence>
<keyword evidence="2" id="KW-1185">Reference proteome</keyword>
<gene>
    <name evidence="1" type="ORF">ECPE_LOCUS2523</name>
</gene>